<name>A0A369JJM2_HYPMA</name>
<dbReference type="InParanoid" id="A0A369JJM2"/>
<dbReference type="EMBL" id="LUEZ02000085">
    <property type="protein sequence ID" value="RDB18996.1"/>
    <property type="molecule type" value="Genomic_DNA"/>
</dbReference>
<comment type="caution">
    <text evidence="1">The sequence shown here is derived from an EMBL/GenBank/DDBJ whole genome shotgun (WGS) entry which is preliminary data.</text>
</comment>
<gene>
    <name evidence="1" type="ORF">Hypma_014407</name>
</gene>
<accession>A0A369JJM2</accession>
<organism evidence="1 2">
    <name type="scientific">Hypsizygus marmoreus</name>
    <name type="common">White beech mushroom</name>
    <name type="synonym">Agaricus marmoreus</name>
    <dbReference type="NCBI Taxonomy" id="39966"/>
    <lineage>
        <taxon>Eukaryota</taxon>
        <taxon>Fungi</taxon>
        <taxon>Dikarya</taxon>
        <taxon>Basidiomycota</taxon>
        <taxon>Agaricomycotina</taxon>
        <taxon>Agaricomycetes</taxon>
        <taxon>Agaricomycetidae</taxon>
        <taxon>Agaricales</taxon>
        <taxon>Tricholomatineae</taxon>
        <taxon>Lyophyllaceae</taxon>
        <taxon>Hypsizygus</taxon>
    </lineage>
</organism>
<reference evidence="1" key="1">
    <citation type="submission" date="2018-04" db="EMBL/GenBank/DDBJ databases">
        <title>Whole genome sequencing of Hypsizygus marmoreus.</title>
        <authorList>
            <person name="Choi I.-G."/>
            <person name="Min B."/>
            <person name="Kim J.-G."/>
            <person name="Kim S."/>
            <person name="Oh Y.-L."/>
            <person name="Kong W.-S."/>
            <person name="Park H."/>
            <person name="Jeong J."/>
            <person name="Song E.-S."/>
        </authorList>
    </citation>
    <scope>NUCLEOTIDE SEQUENCE [LARGE SCALE GENOMIC DNA]</scope>
    <source>
        <strain evidence="1">51987-8</strain>
    </source>
</reference>
<dbReference type="AlphaFoldDB" id="A0A369JJM2"/>
<evidence type="ECO:0000313" key="2">
    <source>
        <dbReference type="Proteomes" id="UP000076154"/>
    </source>
</evidence>
<dbReference type="Proteomes" id="UP000076154">
    <property type="component" value="Unassembled WGS sequence"/>
</dbReference>
<evidence type="ECO:0000313" key="1">
    <source>
        <dbReference type="EMBL" id="RDB18996.1"/>
    </source>
</evidence>
<protein>
    <submittedName>
        <fullName evidence="1">Uncharacterized protein</fullName>
    </submittedName>
</protein>
<sequence length="166" mass="18305">MIFNTPSSMLTHHLAIDLLGWGRTGGHIEVSPSAPTSPSMCTDAQVVNHPEILLAIHSCFLPSLLHSMIYATNIVFYEQTACPRDYFHLSTVPSDRPRSLIIEVLSTDNTTSSAVRSTRFAFCSHAPLPLHPGCTLSASFPQDGDIYFASTLSFPMRTQTPLTWLR</sequence>
<proteinExistence type="predicted"/>
<keyword evidence="2" id="KW-1185">Reference proteome</keyword>